<feature type="transmembrane region" description="Helical" evidence="7">
    <location>
        <begin position="427"/>
        <end position="447"/>
    </location>
</feature>
<feature type="transmembrane region" description="Helical" evidence="7">
    <location>
        <begin position="291"/>
        <end position="312"/>
    </location>
</feature>
<evidence type="ECO:0000256" key="2">
    <source>
        <dbReference type="ARBA" id="ARBA00022448"/>
    </source>
</evidence>
<feature type="transmembrane region" description="Helical" evidence="7">
    <location>
        <begin position="324"/>
        <end position="346"/>
    </location>
</feature>
<comment type="subcellular location">
    <subcellularLocation>
        <location evidence="1">Cell membrane</location>
        <topology evidence="1">Multi-pass membrane protein</topology>
    </subcellularLocation>
</comment>
<evidence type="ECO:0000256" key="4">
    <source>
        <dbReference type="ARBA" id="ARBA00022692"/>
    </source>
</evidence>
<feature type="transmembrane region" description="Helical" evidence="7">
    <location>
        <begin position="218"/>
        <end position="239"/>
    </location>
</feature>
<feature type="transmembrane region" description="Helical" evidence="7">
    <location>
        <begin position="193"/>
        <end position="212"/>
    </location>
</feature>
<sequence length="487" mass="49722">MPLRRAALAPALVIVGLMAAVVSSLGAPLIPVIAERYGAELSTAQWSLTVTMLVGAVAAPILGRLGDGPHRRPVLLGALGVVVAGGVLAALASSLGVLIAGRALQGFGLALLPLAMAVARDHVEERLRARTIAALSLSAAIGIGLGYPITGLIAEFGTISTAYWFGAGASGIALALAIWTVPAAPADRAPTSLDPVGTALVSLGLLALLVGVERGPDWGWADGRTLGLLAAAAALLAAWSQQALRTAAPLVELRLLRHRAVLTANGTSLVLGMAMYLLLSLMTQYVQLDRGLAETAFVAGLTLVPVSVMSAVASRVAPALERRFGARATIPIGSVVIAIGATFFGLTGDHLWQAMVTMGLVGLGLGCTFVAMPGLIVPAVPASETSSALSFYQVVRYVGFSIGSGLAVTFLRIFGGDGPGDPTAYHRTFLVAALLGLVAAALAWILPGRPTGEARPRPRDLELREREEGLLGAAGLEADGLPSPAAR</sequence>
<dbReference type="PANTHER" id="PTHR42718:SF46">
    <property type="entry name" value="BLR6921 PROTEIN"/>
    <property type="match status" value="1"/>
</dbReference>
<feature type="transmembrane region" description="Helical" evidence="7">
    <location>
        <begin position="42"/>
        <end position="62"/>
    </location>
</feature>
<dbReference type="PANTHER" id="PTHR42718">
    <property type="entry name" value="MAJOR FACILITATOR SUPERFAMILY MULTIDRUG TRANSPORTER MFSC"/>
    <property type="match status" value="1"/>
</dbReference>
<keyword evidence="3" id="KW-1003">Cell membrane</keyword>
<dbReference type="InterPro" id="IPR011701">
    <property type="entry name" value="MFS"/>
</dbReference>
<feature type="transmembrane region" description="Helical" evidence="7">
    <location>
        <begin position="358"/>
        <end position="382"/>
    </location>
</feature>
<dbReference type="Pfam" id="PF07690">
    <property type="entry name" value="MFS_1"/>
    <property type="match status" value="1"/>
</dbReference>
<dbReference type="RefSeq" id="WP_319955769.1">
    <property type="nucleotide sequence ID" value="NZ_JAXAVX010000017.1"/>
</dbReference>
<evidence type="ECO:0000313" key="9">
    <source>
        <dbReference type="EMBL" id="MDX8153619.1"/>
    </source>
</evidence>
<evidence type="ECO:0000313" key="10">
    <source>
        <dbReference type="Proteomes" id="UP001277761"/>
    </source>
</evidence>
<feature type="transmembrane region" description="Helical" evidence="7">
    <location>
        <begin position="394"/>
        <end position="415"/>
    </location>
</feature>
<feature type="transmembrane region" description="Helical" evidence="7">
    <location>
        <begin position="131"/>
        <end position="150"/>
    </location>
</feature>
<feature type="transmembrane region" description="Helical" evidence="7">
    <location>
        <begin position="74"/>
        <end position="93"/>
    </location>
</feature>
<evidence type="ECO:0000256" key="7">
    <source>
        <dbReference type="SAM" id="Phobius"/>
    </source>
</evidence>
<feature type="transmembrane region" description="Helical" evidence="7">
    <location>
        <begin position="260"/>
        <end position="279"/>
    </location>
</feature>
<dbReference type="Gene3D" id="1.20.1720.10">
    <property type="entry name" value="Multidrug resistance protein D"/>
    <property type="match status" value="1"/>
</dbReference>
<reference evidence="9 10" key="1">
    <citation type="submission" date="2023-11" db="EMBL/GenBank/DDBJ databases">
        <authorList>
            <person name="Xu M."/>
            <person name="Jiang T."/>
        </authorList>
    </citation>
    <scope>NUCLEOTIDE SEQUENCE [LARGE SCALE GENOMIC DNA]</scope>
    <source>
        <strain evidence="9 10">SD</strain>
    </source>
</reference>
<dbReference type="Proteomes" id="UP001277761">
    <property type="component" value="Unassembled WGS sequence"/>
</dbReference>
<dbReference type="EMBL" id="JAXAVX010000017">
    <property type="protein sequence ID" value="MDX8153619.1"/>
    <property type="molecule type" value="Genomic_DNA"/>
</dbReference>
<keyword evidence="10" id="KW-1185">Reference proteome</keyword>
<keyword evidence="5 7" id="KW-1133">Transmembrane helix</keyword>
<feature type="transmembrane region" description="Helical" evidence="7">
    <location>
        <begin position="99"/>
        <end position="119"/>
    </location>
</feature>
<dbReference type="Gene3D" id="1.20.1250.20">
    <property type="entry name" value="MFS general substrate transporter like domains"/>
    <property type="match status" value="1"/>
</dbReference>
<comment type="caution">
    <text evidence="9">The sequence shown here is derived from an EMBL/GenBank/DDBJ whole genome shotgun (WGS) entry which is preliminary data.</text>
</comment>
<proteinExistence type="predicted"/>
<dbReference type="InterPro" id="IPR036259">
    <property type="entry name" value="MFS_trans_sf"/>
</dbReference>
<evidence type="ECO:0000256" key="6">
    <source>
        <dbReference type="ARBA" id="ARBA00023136"/>
    </source>
</evidence>
<protein>
    <submittedName>
        <fullName evidence="9">MFS transporter</fullName>
    </submittedName>
</protein>
<dbReference type="InterPro" id="IPR020846">
    <property type="entry name" value="MFS_dom"/>
</dbReference>
<dbReference type="SUPFAM" id="SSF103473">
    <property type="entry name" value="MFS general substrate transporter"/>
    <property type="match status" value="1"/>
</dbReference>
<evidence type="ECO:0000256" key="5">
    <source>
        <dbReference type="ARBA" id="ARBA00022989"/>
    </source>
</evidence>
<keyword evidence="6 7" id="KW-0472">Membrane</keyword>
<dbReference type="PROSITE" id="PS50850">
    <property type="entry name" value="MFS"/>
    <property type="match status" value="1"/>
</dbReference>
<organism evidence="9 10">
    <name type="scientific">Patulibacter brassicae</name>
    <dbReference type="NCBI Taxonomy" id="1705717"/>
    <lineage>
        <taxon>Bacteria</taxon>
        <taxon>Bacillati</taxon>
        <taxon>Actinomycetota</taxon>
        <taxon>Thermoleophilia</taxon>
        <taxon>Solirubrobacterales</taxon>
        <taxon>Patulibacteraceae</taxon>
        <taxon>Patulibacter</taxon>
    </lineage>
</organism>
<name>A0ABU4VR81_9ACTN</name>
<feature type="domain" description="Major facilitator superfamily (MFS) profile" evidence="8">
    <location>
        <begin position="4"/>
        <end position="451"/>
    </location>
</feature>
<feature type="transmembrane region" description="Helical" evidence="7">
    <location>
        <begin position="162"/>
        <end position="181"/>
    </location>
</feature>
<evidence type="ECO:0000256" key="3">
    <source>
        <dbReference type="ARBA" id="ARBA00022475"/>
    </source>
</evidence>
<accession>A0ABU4VR81</accession>
<evidence type="ECO:0000259" key="8">
    <source>
        <dbReference type="PROSITE" id="PS50850"/>
    </source>
</evidence>
<keyword evidence="4 7" id="KW-0812">Transmembrane</keyword>
<keyword evidence="2" id="KW-0813">Transport</keyword>
<gene>
    <name evidence="9" type="ORF">SK069_18625</name>
</gene>
<evidence type="ECO:0000256" key="1">
    <source>
        <dbReference type="ARBA" id="ARBA00004651"/>
    </source>
</evidence>